<comment type="caution">
    <text evidence="6">The sequence shown here is derived from an EMBL/GenBank/DDBJ whole genome shotgun (WGS) entry which is preliminary data.</text>
</comment>
<dbReference type="PANTHER" id="PTHR30011">
    <property type="entry name" value="ALKANESULFONATE MONOOXYGENASE-RELATED"/>
    <property type="match status" value="1"/>
</dbReference>
<evidence type="ECO:0000256" key="3">
    <source>
        <dbReference type="ARBA" id="ARBA00023002"/>
    </source>
</evidence>
<keyword evidence="7" id="KW-1185">Reference proteome</keyword>
<evidence type="ECO:0000256" key="4">
    <source>
        <dbReference type="ARBA" id="ARBA00023033"/>
    </source>
</evidence>
<dbReference type="InterPro" id="IPR036661">
    <property type="entry name" value="Luciferase-like_sf"/>
</dbReference>
<feature type="domain" description="Luciferase-like" evidence="5">
    <location>
        <begin position="21"/>
        <end position="138"/>
    </location>
</feature>
<evidence type="ECO:0000313" key="7">
    <source>
        <dbReference type="Proteomes" id="UP001344658"/>
    </source>
</evidence>
<reference evidence="6 7" key="1">
    <citation type="submission" date="2023-12" db="EMBL/GenBank/DDBJ databases">
        <title>Streptomyces sp. V4-01.</title>
        <authorList>
            <person name="Somphong A."/>
            <person name="Phongsopitanun W."/>
        </authorList>
    </citation>
    <scope>NUCLEOTIDE SEQUENCE [LARGE SCALE GENOMIC DNA]</scope>
    <source>
        <strain evidence="6 7">V4-01</strain>
    </source>
</reference>
<dbReference type="InterPro" id="IPR051260">
    <property type="entry name" value="Diverse_substr_monoxygenases"/>
</dbReference>
<evidence type="ECO:0000256" key="2">
    <source>
        <dbReference type="ARBA" id="ARBA00022643"/>
    </source>
</evidence>
<dbReference type="Proteomes" id="UP001344658">
    <property type="component" value="Unassembled WGS sequence"/>
</dbReference>
<dbReference type="Gene3D" id="3.20.20.30">
    <property type="entry name" value="Luciferase-like domain"/>
    <property type="match status" value="2"/>
</dbReference>
<organism evidence="6 7">
    <name type="scientific">Actinacidiphila polyblastidii</name>
    <dbReference type="NCBI Taxonomy" id="3110430"/>
    <lineage>
        <taxon>Bacteria</taxon>
        <taxon>Bacillati</taxon>
        <taxon>Actinomycetota</taxon>
        <taxon>Actinomycetes</taxon>
        <taxon>Kitasatosporales</taxon>
        <taxon>Streptomycetaceae</taxon>
        <taxon>Actinacidiphila</taxon>
    </lineage>
</organism>
<dbReference type="RefSeq" id="WP_330799323.1">
    <property type="nucleotide sequence ID" value="NZ_JAZEWV010000032.1"/>
</dbReference>
<sequence length="268" mass="27578">MSARRRTMSLAVELPGRGLPGPPPDFAAYARLAGAAERGLFDFVLLTDGPDPEHGDAHAHAQPHADGRAAWPHPFALPGGSPEPVTVLNALAAVTTRIGLAALPSPGREPYGLARGIAALDRLSGGRAAGPVAAGAVPRAGTHGRPVTIREAGPEDVAEGADVVVGRPGQSVRPGVKLLARLDLDLTLAEPAAPQTLAERLDAPVQSGVVDGYVLLPEPAPAGRGLDAFVDLVVPLLQRRGSLRTAYRGTTLREHLGLPPTGVKGLRT</sequence>
<name>A0ABU7PIN7_9ACTN</name>
<keyword evidence="1" id="KW-0285">Flavoprotein</keyword>
<keyword evidence="3" id="KW-0560">Oxidoreductase</keyword>
<gene>
    <name evidence="6" type="ORF">V2S66_27095</name>
</gene>
<proteinExistence type="predicted"/>
<protein>
    <submittedName>
        <fullName evidence="6">LLM class flavin-dependent oxidoreductase</fullName>
    </submittedName>
</protein>
<dbReference type="PANTHER" id="PTHR30011:SF16">
    <property type="entry name" value="C2H2 FINGER DOMAIN TRANSCRIPTION FACTOR (EUROFUNG)-RELATED"/>
    <property type="match status" value="1"/>
</dbReference>
<evidence type="ECO:0000313" key="6">
    <source>
        <dbReference type="EMBL" id="MEE4545621.1"/>
    </source>
</evidence>
<accession>A0ABU7PIN7</accession>
<keyword evidence="4" id="KW-0503">Monooxygenase</keyword>
<dbReference type="SUPFAM" id="SSF51679">
    <property type="entry name" value="Bacterial luciferase-like"/>
    <property type="match status" value="1"/>
</dbReference>
<dbReference type="EMBL" id="JAZEWV010000032">
    <property type="protein sequence ID" value="MEE4545621.1"/>
    <property type="molecule type" value="Genomic_DNA"/>
</dbReference>
<dbReference type="Pfam" id="PF00296">
    <property type="entry name" value="Bac_luciferase"/>
    <property type="match status" value="1"/>
</dbReference>
<evidence type="ECO:0000259" key="5">
    <source>
        <dbReference type="Pfam" id="PF00296"/>
    </source>
</evidence>
<keyword evidence="2" id="KW-0288">FMN</keyword>
<dbReference type="InterPro" id="IPR011251">
    <property type="entry name" value="Luciferase-like_dom"/>
</dbReference>
<evidence type="ECO:0000256" key="1">
    <source>
        <dbReference type="ARBA" id="ARBA00022630"/>
    </source>
</evidence>